<organism evidence="1">
    <name type="scientific">Compsopogon caeruleus</name>
    <dbReference type="NCBI Taxonomy" id="31354"/>
    <lineage>
        <taxon>Eukaryota</taxon>
        <taxon>Rhodophyta</taxon>
        <taxon>Compsopogonophyceae</taxon>
        <taxon>Compsopogonales</taxon>
        <taxon>Compsopogonaceae</taxon>
        <taxon>Compsopogon</taxon>
    </lineage>
</organism>
<sequence length="115" mass="12996">MVRSLSNETRQKVIRSVTAIAWERAQNIACQALVSPNLTMTLDRPCSQHLMFALGSCWRMSGMVGKSEDLVLPKDKKTRISYSIHPGVNNVSDVVHQVMNEKINCDEQDFFTRNA</sequence>
<gene>
    <name evidence="1" type="ORF">CCAE0312_LOCUS6010</name>
</gene>
<evidence type="ECO:0000313" key="1">
    <source>
        <dbReference type="EMBL" id="CAD9233922.1"/>
    </source>
</evidence>
<accession>A0A7S1TE17</accession>
<reference evidence="1" key="1">
    <citation type="submission" date="2021-01" db="EMBL/GenBank/DDBJ databases">
        <authorList>
            <person name="Corre E."/>
            <person name="Pelletier E."/>
            <person name="Niang G."/>
            <person name="Scheremetjew M."/>
            <person name="Finn R."/>
            <person name="Kale V."/>
            <person name="Holt S."/>
            <person name="Cochrane G."/>
            <person name="Meng A."/>
            <person name="Brown T."/>
            <person name="Cohen L."/>
        </authorList>
    </citation>
    <scope>NUCLEOTIDE SEQUENCE</scope>
    <source>
        <strain evidence="1">SAG 36.94</strain>
    </source>
</reference>
<proteinExistence type="predicted"/>
<name>A0A7S1TE17_9RHOD</name>
<dbReference type="AlphaFoldDB" id="A0A7S1TE17"/>
<protein>
    <submittedName>
        <fullName evidence="1">Uncharacterized protein</fullName>
    </submittedName>
</protein>
<dbReference type="EMBL" id="HBGH01010815">
    <property type="protein sequence ID" value="CAD9233922.1"/>
    <property type="molecule type" value="Transcribed_RNA"/>
</dbReference>